<dbReference type="Pfam" id="PF24238">
    <property type="entry name" value="CDGP"/>
    <property type="match status" value="1"/>
</dbReference>
<accession>A0A1A3N004</accession>
<feature type="domain" description="CDGP" evidence="2">
    <location>
        <begin position="33"/>
        <end position="100"/>
    </location>
</feature>
<keyword evidence="4" id="KW-1185">Reference proteome</keyword>
<gene>
    <name evidence="3" type="ORF">A5636_01720</name>
</gene>
<dbReference type="InterPro" id="IPR056271">
    <property type="entry name" value="CDGP_dom"/>
</dbReference>
<organism evidence="3 4">
    <name type="scientific">Mycobacterium asiaticum</name>
    <dbReference type="NCBI Taxonomy" id="1790"/>
    <lineage>
        <taxon>Bacteria</taxon>
        <taxon>Bacillati</taxon>
        <taxon>Actinomycetota</taxon>
        <taxon>Actinomycetes</taxon>
        <taxon>Mycobacteriales</taxon>
        <taxon>Mycobacteriaceae</taxon>
        <taxon>Mycobacterium</taxon>
    </lineage>
</organism>
<evidence type="ECO:0000313" key="4">
    <source>
        <dbReference type="Proteomes" id="UP000093629"/>
    </source>
</evidence>
<dbReference type="OrthoDB" id="4735804at2"/>
<sequence>MTSPRGVAASLAGLSAVVVAGGLIAAAPPANAGCVYGGGVISKCDGPFQPDGTWERCVAVASWVPRGASSFLAPVKHCDVMGPGQAPGDPGFADPPMHIDD</sequence>
<dbReference type="Proteomes" id="UP000093629">
    <property type="component" value="Unassembled WGS sequence"/>
</dbReference>
<evidence type="ECO:0000259" key="2">
    <source>
        <dbReference type="Pfam" id="PF24238"/>
    </source>
</evidence>
<evidence type="ECO:0000313" key="3">
    <source>
        <dbReference type="EMBL" id="OBK13717.1"/>
    </source>
</evidence>
<dbReference type="EMBL" id="LZLQ01000111">
    <property type="protein sequence ID" value="OBK13717.1"/>
    <property type="molecule type" value="Genomic_DNA"/>
</dbReference>
<protein>
    <recommendedName>
        <fullName evidence="2">CDGP domain-containing protein</fullName>
    </recommendedName>
</protein>
<feature type="signal peptide" evidence="1">
    <location>
        <begin position="1"/>
        <end position="32"/>
    </location>
</feature>
<proteinExistence type="predicted"/>
<comment type="caution">
    <text evidence="3">The sequence shown here is derived from an EMBL/GenBank/DDBJ whole genome shotgun (WGS) entry which is preliminary data.</text>
</comment>
<name>A0A1A3N004_MYCAS</name>
<evidence type="ECO:0000256" key="1">
    <source>
        <dbReference type="SAM" id="SignalP"/>
    </source>
</evidence>
<reference evidence="3 4" key="1">
    <citation type="submission" date="2016-06" db="EMBL/GenBank/DDBJ databases">
        <authorList>
            <person name="Kjaerup R.B."/>
            <person name="Dalgaard T.S."/>
            <person name="Juul-Madsen H.R."/>
        </authorList>
    </citation>
    <scope>NUCLEOTIDE SEQUENCE [LARGE SCALE GENOMIC DNA]</scope>
    <source>
        <strain evidence="3 4">1245139.5</strain>
    </source>
</reference>
<dbReference type="AlphaFoldDB" id="A0A1A3N004"/>
<feature type="chain" id="PRO_5008326718" description="CDGP domain-containing protein" evidence="1">
    <location>
        <begin position="33"/>
        <end position="101"/>
    </location>
</feature>
<dbReference type="RefSeq" id="WP_065159901.1">
    <property type="nucleotide sequence ID" value="NZ_LZLQ01000111.1"/>
</dbReference>
<keyword evidence="1" id="KW-0732">Signal</keyword>